<dbReference type="FunFam" id="2.30.42.10:FF:000006">
    <property type="entry name" value="Membrane associated guanylate kinase, WW and PDZ domain containing 1"/>
    <property type="match status" value="1"/>
</dbReference>
<feature type="compositionally biased region" description="Polar residues" evidence="4">
    <location>
        <begin position="958"/>
        <end position="974"/>
    </location>
</feature>
<feature type="domain" description="PDZ" evidence="7">
    <location>
        <begin position="694"/>
        <end position="750"/>
    </location>
</feature>
<feature type="region of interest" description="Disordered" evidence="4">
    <location>
        <begin position="939"/>
        <end position="1174"/>
    </location>
</feature>
<dbReference type="CDD" id="cd00201">
    <property type="entry name" value="WW"/>
    <property type="match status" value="1"/>
</dbReference>
<dbReference type="FunFam" id="2.30.42.10:FF:000005">
    <property type="entry name" value="Membrane associated guanylate kinase, WW and PDZ domain containing 1"/>
    <property type="match status" value="1"/>
</dbReference>
<proteinExistence type="predicted"/>
<dbReference type="GO" id="GO:0005737">
    <property type="term" value="C:cytoplasm"/>
    <property type="evidence" value="ECO:0007669"/>
    <property type="project" value="TreeGrafter"/>
</dbReference>
<dbReference type="Proteomes" id="UP000319801">
    <property type="component" value="Unassembled WGS sequence"/>
</dbReference>
<keyword evidence="3" id="KW-0472">Membrane</keyword>
<dbReference type="PANTHER" id="PTHR10316:SF65">
    <property type="entry name" value="MEMBRANE-ASSOCIATED GUANYLATE KINASE, WW AND PDZ DOMAIN-CONTAINING PROTEIN 3 ISOFORM X1"/>
    <property type="match status" value="1"/>
</dbReference>
<dbReference type="Gene3D" id="3.30.63.10">
    <property type="entry name" value="Guanylate Kinase phosphate binding domain"/>
    <property type="match status" value="1"/>
</dbReference>
<feature type="compositionally biased region" description="Basic and acidic residues" evidence="4">
    <location>
        <begin position="1139"/>
        <end position="1150"/>
    </location>
</feature>
<dbReference type="CDD" id="cd06735">
    <property type="entry name" value="PDZ5_MAGI-1_3-like"/>
    <property type="match status" value="1"/>
</dbReference>
<dbReference type="InterPro" id="IPR001478">
    <property type="entry name" value="PDZ"/>
</dbReference>
<dbReference type="SMART" id="SM00456">
    <property type="entry name" value="WW"/>
    <property type="match status" value="1"/>
</dbReference>
<dbReference type="InterPro" id="IPR036020">
    <property type="entry name" value="WW_dom_sf"/>
</dbReference>
<dbReference type="InterPro" id="IPR008144">
    <property type="entry name" value="Guanylate_kin-like_dom"/>
</dbReference>
<feature type="compositionally biased region" description="Pro residues" evidence="4">
    <location>
        <begin position="370"/>
        <end position="379"/>
    </location>
</feature>
<evidence type="ECO:0000313" key="9">
    <source>
        <dbReference type="Proteomes" id="UP000319801"/>
    </source>
</evidence>
<dbReference type="InterPro" id="IPR001202">
    <property type="entry name" value="WW_dom"/>
</dbReference>
<keyword evidence="8" id="KW-0418">Kinase</keyword>
<dbReference type="FunFam" id="2.20.70.10:FF:000001">
    <property type="entry name" value="Membrane-associated guanylate kinase, WW and PDZ domain-containing protein 1"/>
    <property type="match status" value="1"/>
</dbReference>
<gene>
    <name evidence="8" type="ORF">Baya_2547</name>
</gene>
<evidence type="ECO:0000259" key="6">
    <source>
        <dbReference type="PROSITE" id="PS50052"/>
    </source>
</evidence>
<dbReference type="PROSITE" id="PS50020">
    <property type="entry name" value="WW_DOMAIN_2"/>
    <property type="match status" value="1"/>
</dbReference>
<feature type="region of interest" description="Disordered" evidence="4">
    <location>
        <begin position="360"/>
        <end position="382"/>
    </location>
</feature>
<feature type="domain" description="PDZ" evidence="7">
    <location>
        <begin position="815"/>
        <end position="897"/>
    </location>
</feature>
<feature type="domain" description="PDZ" evidence="7">
    <location>
        <begin position="273"/>
        <end position="341"/>
    </location>
</feature>
<evidence type="ECO:0000256" key="3">
    <source>
        <dbReference type="ARBA" id="ARBA00023136"/>
    </source>
</evidence>
<feature type="compositionally biased region" description="Basic and acidic residues" evidence="4">
    <location>
        <begin position="1000"/>
        <end position="1038"/>
    </location>
</feature>
<dbReference type="GO" id="GO:0005911">
    <property type="term" value="C:cell-cell junction"/>
    <property type="evidence" value="ECO:0007669"/>
    <property type="project" value="TreeGrafter"/>
</dbReference>
<dbReference type="CDD" id="cd06730">
    <property type="entry name" value="PDZ0_MAGI-1_3-like"/>
    <property type="match status" value="1"/>
</dbReference>
<feature type="domain" description="PDZ" evidence="7">
    <location>
        <begin position="447"/>
        <end position="510"/>
    </location>
</feature>
<dbReference type="InterPro" id="IPR036034">
    <property type="entry name" value="PDZ_sf"/>
</dbReference>
<protein>
    <submittedName>
        <fullName evidence="8">Membrane-associated guanylate kinase, WW and PDZ domain-containing protein 3</fullName>
    </submittedName>
</protein>
<name>A0A556VXW2_BAGYA</name>
<dbReference type="InterPro" id="IPR008145">
    <property type="entry name" value="GK/Ca_channel_bsu"/>
</dbReference>
<evidence type="ECO:0000259" key="7">
    <source>
        <dbReference type="PROSITE" id="PS50106"/>
    </source>
</evidence>
<feature type="compositionally biased region" description="Basic residues" evidence="4">
    <location>
        <begin position="1039"/>
        <end position="1057"/>
    </location>
</feature>
<dbReference type="GO" id="GO:0007165">
    <property type="term" value="P:signal transduction"/>
    <property type="evidence" value="ECO:0007669"/>
    <property type="project" value="TreeGrafter"/>
</dbReference>
<comment type="subcellular location">
    <subcellularLocation>
        <location evidence="1">Membrane</location>
        <topology evidence="1">Peripheral membrane protein</topology>
    </subcellularLocation>
</comment>
<feature type="compositionally biased region" description="Low complexity" evidence="4">
    <location>
        <begin position="238"/>
        <end position="251"/>
    </location>
</feature>
<evidence type="ECO:0000259" key="5">
    <source>
        <dbReference type="PROSITE" id="PS50020"/>
    </source>
</evidence>
<feature type="domain" description="Guanylate kinase-like" evidence="6">
    <location>
        <begin position="95"/>
        <end position="151"/>
    </location>
</feature>
<comment type="caution">
    <text evidence="8">The sequence shown here is derived from an EMBL/GenBank/DDBJ whole genome shotgun (WGS) entry which is preliminary data.</text>
</comment>
<dbReference type="CDD" id="cd06732">
    <property type="entry name" value="PDZ2_MAGI-1_3-like"/>
    <property type="match status" value="1"/>
</dbReference>
<feature type="domain" description="WW" evidence="5">
    <location>
        <begin position="194"/>
        <end position="227"/>
    </location>
</feature>
<feature type="compositionally biased region" description="Basic and acidic residues" evidence="4">
    <location>
        <begin position="1067"/>
        <end position="1112"/>
    </location>
</feature>
<dbReference type="SUPFAM" id="SSF50156">
    <property type="entry name" value="PDZ domain-like"/>
    <property type="match status" value="6"/>
</dbReference>
<dbReference type="Gene3D" id="2.30.42.10">
    <property type="match status" value="5"/>
</dbReference>
<dbReference type="SUPFAM" id="SSF52540">
    <property type="entry name" value="P-loop containing nucleoside triphosphate hydrolases"/>
    <property type="match status" value="1"/>
</dbReference>
<feature type="region of interest" description="Disordered" evidence="4">
    <location>
        <begin position="238"/>
        <end position="265"/>
    </location>
</feature>
<dbReference type="GO" id="GO:0016020">
    <property type="term" value="C:membrane"/>
    <property type="evidence" value="ECO:0007669"/>
    <property type="project" value="UniProtKB-SubCell"/>
</dbReference>
<dbReference type="FunFam" id="3.30.63.10:FF:000003">
    <property type="entry name" value="Membrane-associated guanylate kinase, WW and PDZ domain-containing protein 3 isoform 1"/>
    <property type="match status" value="1"/>
</dbReference>
<keyword evidence="8" id="KW-0808">Transferase</keyword>
<feature type="domain" description="PDZ" evidence="7">
    <location>
        <begin position="600"/>
        <end position="683"/>
    </location>
</feature>
<dbReference type="InterPro" id="IPR020590">
    <property type="entry name" value="Guanylate_kinase_CS"/>
</dbReference>
<dbReference type="GO" id="GO:0016301">
    <property type="term" value="F:kinase activity"/>
    <property type="evidence" value="ECO:0007669"/>
    <property type="project" value="UniProtKB-KW"/>
</dbReference>
<dbReference type="Gene3D" id="2.20.70.10">
    <property type="match status" value="1"/>
</dbReference>
<dbReference type="PROSITE" id="PS50106">
    <property type="entry name" value="PDZ"/>
    <property type="match status" value="6"/>
</dbReference>
<organism evidence="8 9">
    <name type="scientific">Bagarius yarrelli</name>
    <name type="common">Goonch</name>
    <name type="synonym">Bagrus yarrelli</name>
    <dbReference type="NCBI Taxonomy" id="175774"/>
    <lineage>
        <taxon>Eukaryota</taxon>
        <taxon>Metazoa</taxon>
        <taxon>Chordata</taxon>
        <taxon>Craniata</taxon>
        <taxon>Vertebrata</taxon>
        <taxon>Euteleostomi</taxon>
        <taxon>Actinopterygii</taxon>
        <taxon>Neopterygii</taxon>
        <taxon>Teleostei</taxon>
        <taxon>Ostariophysi</taxon>
        <taxon>Siluriformes</taxon>
        <taxon>Sisoridae</taxon>
        <taxon>Sisorinae</taxon>
        <taxon>Bagarius</taxon>
    </lineage>
</organism>
<dbReference type="CDD" id="cd06733">
    <property type="entry name" value="PDZ3_MAGI-1_3-like"/>
    <property type="match status" value="1"/>
</dbReference>
<dbReference type="OrthoDB" id="66881at2759"/>
<evidence type="ECO:0000256" key="4">
    <source>
        <dbReference type="SAM" id="MobiDB-lite"/>
    </source>
</evidence>
<accession>A0A556VXW2</accession>
<dbReference type="Pfam" id="PF00625">
    <property type="entry name" value="Guanylate_kin"/>
    <property type="match status" value="1"/>
</dbReference>
<evidence type="ECO:0000256" key="1">
    <source>
        <dbReference type="ARBA" id="ARBA00004170"/>
    </source>
</evidence>
<dbReference type="PROSITE" id="PS00856">
    <property type="entry name" value="GUANYLATE_KINASE_1"/>
    <property type="match status" value="1"/>
</dbReference>
<keyword evidence="9" id="KW-1185">Reference proteome</keyword>
<dbReference type="PANTHER" id="PTHR10316">
    <property type="entry name" value="MEMBRANE ASSOCIATED GUANYLATE KINASE-RELATED"/>
    <property type="match status" value="1"/>
</dbReference>
<dbReference type="AlphaFoldDB" id="A0A556VXW2"/>
<dbReference type="PROSITE" id="PS01159">
    <property type="entry name" value="WW_DOMAIN_1"/>
    <property type="match status" value="1"/>
</dbReference>
<dbReference type="Pfam" id="PF00397">
    <property type="entry name" value="WW"/>
    <property type="match status" value="1"/>
</dbReference>
<feature type="domain" description="PDZ" evidence="7">
    <location>
        <begin position="68"/>
        <end position="106"/>
    </location>
</feature>
<reference evidence="8 9" key="1">
    <citation type="journal article" date="2019" name="Genome Biol. Evol.">
        <title>Whole-Genome Sequencing of the Giant Devil Catfish, Bagarius yarrelli.</title>
        <authorList>
            <person name="Jiang W."/>
            <person name="Lv Y."/>
            <person name="Cheng L."/>
            <person name="Yang K."/>
            <person name="Chao B."/>
            <person name="Wang X."/>
            <person name="Li Y."/>
            <person name="Pan X."/>
            <person name="You X."/>
            <person name="Zhang Y."/>
            <person name="Yang J."/>
            <person name="Li J."/>
            <person name="Zhang X."/>
            <person name="Liu S."/>
            <person name="Sun C."/>
            <person name="Yang J."/>
            <person name="Shi Q."/>
        </authorList>
    </citation>
    <scope>NUCLEOTIDE SEQUENCE [LARGE SCALE GENOMIC DNA]</scope>
    <source>
        <strain evidence="8">JWS20170419001</strain>
        <tissue evidence="8">Muscle</tissue>
    </source>
</reference>
<dbReference type="InterPro" id="IPR027417">
    <property type="entry name" value="P-loop_NTPase"/>
</dbReference>
<evidence type="ECO:0000313" key="8">
    <source>
        <dbReference type="EMBL" id="TVK90466.1"/>
    </source>
</evidence>
<dbReference type="SMART" id="SM00228">
    <property type="entry name" value="PDZ"/>
    <property type="match status" value="6"/>
</dbReference>
<dbReference type="EMBL" id="VCAZ01000007">
    <property type="protein sequence ID" value="TVK90466.1"/>
    <property type="molecule type" value="Genomic_DNA"/>
</dbReference>
<keyword evidence="2" id="KW-0677">Repeat</keyword>
<feature type="compositionally biased region" description="Low complexity" evidence="4">
    <location>
        <begin position="986"/>
        <end position="995"/>
    </location>
</feature>
<sequence length="1244" mass="137115">MSSMSKALKRKKHWSSKVRECAVSWGGAGEFGSVVELLGGAEHGLFPFLGHMDLDALLCHVGSLPYYGDVLLEVNGTPVSGLTNRDTHAVIRHFREPIRIKTVKPGTTRLPRDGEVPGVDYNFISISDFRILEESGLLLESGTYDGNYYGTPKPPAEPTLVQPDLVDQVLFEEEFGTEVQRKRTASVSKMDRNDKLPYGWEEIEDAQYGTYYVDHINQRTQFENPVVEAKKKLAQEAAAAAQGQKGAAPAPGGKGGTPGFTRDPTQLKGELYHTALKKSSQGFGFTIIGGDRPDEFLQVKNVLADGPAAQDNKMASGDVIVEINGTLVLGKTHNDVVQMFQCIPISQYVDMVLCRGYSLPPDVQDDNEDLPPPPPPPPSAGEVVTAVPLINGQPLLVKGDALHASSQELHYLTTDASGRPIVAALPSIPTAADERPEGGMLQPELVSVPLVKGPGGFGFAIADSPLGQKVKMILDAQWCRGLLKGDVIKEINRQNVQTMSHAQVVDILKELPVGSEVNLLVLRGGQTSPVKSLRPRQEISASLETLDQCHDVGAPQALTYYSSTLPSSSPRRDIILRQSKLKGTVRESGQRAVPQYKDQDVFIKRDQETGFGFRVLGGEGPEQPVYIGAIIPLGAAEKDGRLRAGDELMAIDGITLKGKSHKQVLDLMTNAARNGQVLLTVRRKVIYRVIPHKIGRIIEGSPADRCCLLSVGDRISAVNGRSIIELSHSDIVQLIKDAGNAVTLSVVPVDEYKGPPSAASSAKQSPALQHRILKSSAQEESRYNLDPEELRDELVWAEYKMITDNEKNKETGCILVELERGPRGFGFSLRGGTEYNMGLYILRLAEDGPAFQDSRIQVGDQIVEINGEPTQGISHTRAIELIQAGGNKVLLLLRPGQGLVSDTSPEAPHPVVSLPLSSQDEVFPIEQLPCKASAVSFSSPLTQPFPSLEKRKERGRRNPSSLSPNFAKSRSSLSPRPKGNSKSRNSKSPNSASPSTLKPICDKRSKSREYKRNSESIERKPNGLPNTKDDLPDCEKDALRRKKSSKHQASRTKHHKQATQSEQKVVANREEKCSKRGESKEKIDSNERVRRDCSRGRQRTKDRESRSRKNAEPNEPEEFVQAGAKVEELKLKSTIKRTKQQEGIKKDQDTSKSTVKNNPSHHKHNKKDRLQQRKIKELQVHSRSIKQGKDWDLEVYDLVVQEEDKDEWKDDLPVTDAPDQNDPWTVASFARILTHEEVMQDLYD</sequence>
<dbReference type="PROSITE" id="PS50052">
    <property type="entry name" value="GUANYLATE_KINASE_2"/>
    <property type="match status" value="1"/>
</dbReference>
<dbReference type="CDD" id="cd06734">
    <property type="entry name" value="PDZ4_MAGI-1_3-like"/>
    <property type="match status" value="1"/>
</dbReference>
<dbReference type="SUPFAM" id="SSF51045">
    <property type="entry name" value="WW domain"/>
    <property type="match status" value="1"/>
</dbReference>
<dbReference type="FunFam" id="2.30.42.10:FF:000131">
    <property type="entry name" value="membrane-associated guanylate kinase, WW and PDZ domain-containing protein 3 isoform X1"/>
    <property type="match status" value="1"/>
</dbReference>
<dbReference type="CDD" id="cd06731">
    <property type="entry name" value="PDZ1_MAGI-1_3-like"/>
    <property type="match status" value="1"/>
</dbReference>
<dbReference type="Pfam" id="PF00595">
    <property type="entry name" value="PDZ"/>
    <property type="match status" value="4"/>
</dbReference>
<evidence type="ECO:0000256" key="2">
    <source>
        <dbReference type="ARBA" id="ARBA00022737"/>
    </source>
</evidence>